<dbReference type="InterPro" id="IPR027795">
    <property type="entry name" value="CASTOR_ACT_dom"/>
</dbReference>
<reference evidence="3 4" key="1">
    <citation type="submission" date="2020-03" db="EMBL/GenBank/DDBJ databases">
        <title>FDA dAtabase for Regulatory Grade micrObial Sequences (FDA-ARGOS): Supporting development and validation of Infectious Disease Dx tests.</title>
        <authorList>
            <person name="Campos J."/>
            <person name="Goldberg B."/>
            <person name="Tallon L."/>
            <person name="Sadzewicz L."/>
            <person name="Vavikolanu K."/>
            <person name="Mehta A."/>
            <person name="Aluvathingal J."/>
            <person name="Nadendla S."/>
            <person name="Nandy P."/>
            <person name="Geyer C."/>
            <person name="Yan Y."/>
            <person name="Sichtig H."/>
        </authorList>
    </citation>
    <scope>NUCLEOTIDE SEQUENCE [LARGE SCALE GENOMIC DNA]</scope>
    <source>
        <strain evidence="3 4">FDAARGOS_656</strain>
    </source>
</reference>
<evidence type="ECO:0000256" key="1">
    <source>
        <dbReference type="SAM" id="MobiDB-lite"/>
    </source>
</evidence>
<evidence type="ECO:0000313" key="4">
    <source>
        <dbReference type="Proteomes" id="UP000536275"/>
    </source>
</evidence>
<dbReference type="Proteomes" id="UP000536275">
    <property type="component" value="Unassembled WGS sequence"/>
</dbReference>
<comment type="caution">
    <text evidence="3">The sequence shown here is derived from an EMBL/GenBank/DDBJ whole genome shotgun (WGS) entry which is preliminary data.</text>
</comment>
<evidence type="ECO:0000313" key="3">
    <source>
        <dbReference type="EMBL" id="KAF6071252.1"/>
    </source>
</evidence>
<dbReference type="PANTHER" id="PTHR31131">
    <property type="entry name" value="CHROMOSOME 1, WHOLE GENOME SHOTGUN SEQUENCE"/>
    <property type="match status" value="1"/>
</dbReference>
<dbReference type="Pfam" id="PF13840">
    <property type="entry name" value="ACT_7"/>
    <property type="match status" value="2"/>
</dbReference>
<proteinExistence type="predicted"/>
<feature type="domain" description="CASTOR ACT" evidence="2">
    <location>
        <begin position="148"/>
        <end position="208"/>
    </location>
</feature>
<sequence length="399" mass="44841">MSTQVHLNPTMLSILSISRDKYWIFISSILQLLYHSVDNSNFQKSSIGNEDDDDDDGNGLDEYSSNTSASDGDGLNTKLVDNSSKLPPSPPLEEPIEEDTETEDYFFHIALTPVECTIICSQKLMKQYFQQPIEICKQLNYHDVQLLPEKYLCLSVDCDGSSDNSLRILELTKPLSENNISLFFISSHFNDIVLIPYDLKQKVINILTKNSFEFSDVSNSYIPTFGASPIATEFDFEQGSKKLEERTFESFKQSQIHPMINNKVKLLLTGSRQGEVNNAIIKSARILSSTETIPNYFAITRTYYNEVSLVLPKSSKQRIRLGFDSKYIIGSTQDIIIPITIDFSKLPLDSTGIVAGLASKLITAGENVSELYYFSMARSGVVMIPQENIETIAKILHDV</sequence>
<dbReference type="SMR" id="A0A8H6C4Q6"/>
<feature type="region of interest" description="Disordered" evidence="1">
    <location>
        <begin position="45"/>
        <end position="98"/>
    </location>
</feature>
<dbReference type="AlphaFoldDB" id="A0A8H6C4Q6"/>
<name>A0A8H6C4Q6_CANAX</name>
<dbReference type="InterPro" id="IPR045865">
    <property type="entry name" value="ACT-like_dom_sf"/>
</dbReference>
<dbReference type="OMA" id="CPRQLAN"/>
<organism evidence="3 4">
    <name type="scientific">Candida albicans</name>
    <name type="common">Yeast</name>
    <dbReference type="NCBI Taxonomy" id="5476"/>
    <lineage>
        <taxon>Eukaryota</taxon>
        <taxon>Fungi</taxon>
        <taxon>Dikarya</taxon>
        <taxon>Ascomycota</taxon>
        <taxon>Saccharomycotina</taxon>
        <taxon>Pichiomycetes</taxon>
        <taxon>Debaryomycetaceae</taxon>
        <taxon>Candida/Lodderomyces clade</taxon>
        <taxon>Candida</taxon>
    </lineage>
</organism>
<dbReference type="InterPro" id="IPR051719">
    <property type="entry name" value="CASTOR_mTORC1"/>
</dbReference>
<dbReference type="EMBL" id="JABWAD010000020">
    <property type="protein sequence ID" value="KAF6071252.1"/>
    <property type="molecule type" value="Genomic_DNA"/>
</dbReference>
<feature type="compositionally biased region" description="Acidic residues" evidence="1">
    <location>
        <begin position="49"/>
        <end position="59"/>
    </location>
</feature>
<accession>A0A8H6C4Q6</accession>
<dbReference type="GO" id="GO:0006520">
    <property type="term" value="P:amino acid metabolic process"/>
    <property type="evidence" value="ECO:0007669"/>
    <property type="project" value="UniProtKB-ARBA"/>
</dbReference>
<dbReference type="SUPFAM" id="SSF55021">
    <property type="entry name" value="ACT-like"/>
    <property type="match status" value="1"/>
</dbReference>
<evidence type="ECO:0000259" key="2">
    <source>
        <dbReference type="Pfam" id="PF13840"/>
    </source>
</evidence>
<gene>
    <name evidence="3" type="ORF">FOB64_001492</name>
</gene>
<dbReference type="PANTHER" id="PTHR31131:SF6">
    <property type="entry name" value="CASTOR ACT DOMAIN-CONTAINING PROTEIN"/>
    <property type="match status" value="1"/>
</dbReference>
<dbReference type="GO" id="GO:0046394">
    <property type="term" value="P:carboxylic acid biosynthetic process"/>
    <property type="evidence" value="ECO:0007669"/>
    <property type="project" value="UniProtKB-ARBA"/>
</dbReference>
<dbReference type="Gene3D" id="3.30.2130.10">
    <property type="entry name" value="VC0802-like"/>
    <property type="match status" value="2"/>
</dbReference>
<protein>
    <submittedName>
        <fullName evidence="3">ACT domain family protein</fullName>
    </submittedName>
</protein>
<feature type="domain" description="CASTOR ACT" evidence="2">
    <location>
        <begin position="332"/>
        <end position="398"/>
    </location>
</feature>